<dbReference type="Pfam" id="PF12172">
    <property type="entry name" value="zf-ChsH2"/>
    <property type="match status" value="1"/>
</dbReference>
<dbReference type="SUPFAM" id="SSF54637">
    <property type="entry name" value="Thioesterase/thiol ester dehydrase-isomerase"/>
    <property type="match status" value="1"/>
</dbReference>
<dbReference type="SUPFAM" id="SSF50249">
    <property type="entry name" value="Nucleic acid-binding proteins"/>
    <property type="match status" value="1"/>
</dbReference>
<proteinExistence type="predicted"/>
<dbReference type="Proteomes" id="UP000002608">
    <property type="component" value="Chromosome"/>
</dbReference>
<organism evidence="4 5">
    <name type="scientific">Shewanella pealeana (strain ATCC 700345 / ANG-SQ1)</name>
    <dbReference type="NCBI Taxonomy" id="398579"/>
    <lineage>
        <taxon>Bacteria</taxon>
        <taxon>Pseudomonadati</taxon>
        <taxon>Pseudomonadota</taxon>
        <taxon>Gammaproteobacteria</taxon>
        <taxon>Alteromonadales</taxon>
        <taxon>Shewanellaceae</taxon>
        <taxon>Shewanella</taxon>
    </lineage>
</organism>
<dbReference type="InterPro" id="IPR012340">
    <property type="entry name" value="NA-bd_OB-fold"/>
</dbReference>
<dbReference type="InterPro" id="IPR052513">
    <property type="entry name" value="Thioester_dehydratase-like"/>
</dbReference>
<evidence type="ECO:0008006" key="6">
    <source>
        <dbReference type="Google" id="ProtNLM"/>
    </source>
</evidence>
<name>A8H4I5_SHEPA</name>
<dbReference type="KEGG" id="spl:Spea_2152"/>
<dbReference type="InterPro" id="IPR022002">
    <property type="entry name" value="ChsH2_Znr"/>
</dbReference>
<evidence type="ECO:0000259" key="2">
    <source>
        <dbReference type="Pfam" id="PF01796"/>
    </source>
</evidence>
<dbReference type="AlphaFoldDB" id="A8H4I5"/>
<evidence type="ECO:0000313" key="5">
    <source>
        <dbReference type="Proteomes" id="UP000002608"/>
    </source>
</evidence>
<dbReference type="OrthoDB" id="9801735at2"/>
<feature type="domain" description="ChsH2 C-terminal OB-fold" evidence="2">
    <location>
        <begin position="55"/>
        <end position="120"/>
    </location>
</feature>
<dbReference type="CDD" id="cd03450">
    <property type="entry name" value="NodN"/>
    <property type="match status" value="1"/>
</dbReference>
<evidence type="ECO:0000259" key="3">
    <source>
        <dbReference type="Pfam" id="PF12172"/>
    </source>
</evidence>
<dbReference type="PANTHER" id="PTHR34075:SF5">
    <property type="entry name" value="BLR3430 PROTEIN"/>
    <property type="match status" value="1"/>
</dbReference>
<evidence type="ECO:0000259" key="1">
    <source>
        <dbReference type="Pfam" id="PF01575"/>
    </source>
</evidence>
<keyword evidence="5" id="KW-1185">Reference proteome</keyword>
<dbReference type="eggNOG" id="COG2030">
    <property type="taxonomic scope" value="Bacteria"/>
</dbReference>
<dbReference type="InterPro" id="IPR029069">
    <property type="entry name" value="HotDog_dom_sf"/>
</dbReference>
<feature type="domain" description="MaoC-like" evidence="1">
    <location>
        <begin position="182"/>
        <end position="279"/>
    </location>
</feature>
<gene>
    <name evidence="4" type="ordered locus">Spea_2152</name>
</gene>
<dbReference type="Gene3D" id="6.10.30.10">
    <property type="match status" value="1"/>
</dbReference>
<sequence length="311" mass="34602">MSSFKPLPLATKISMPFWQALKEQSIQLQQCNSCDGWVFFPRNHCSHCLAHDLTWKPVSGDATLYTYTVARVPTMAEFKDESPQILAVVTLKEGVRMNTTLVGVQEKDIMVGMHLKPVFDQVDVKGNTLLRFTSVDSDLSVLEYQDPLANLARNSQGQVQVPITNLAALNALVTDEFSPWSEPLTVDQGLINGFADLSGDDYWIHTDPEKAAKESPFGTTIAHGSLVQVLQSRLPLTLPYEIVGFNTMVNYGSDRLRFPTPVPAGARIQSRARVKSVASTHKGLQLILEVHIHLVDNDRPSVINELVIFYR</sequence>
<dbReference type="Gene3D" id="3.10.129.10">
    <property type="entry name" value="Hotdog Thioesterase"/>
    <property type="match status" value="1"/>
</dbReference>
<dbReference type="InterPro" id="IPR002539">
    <property type="entry name" value="MaoC-like_dom"/>
</dbReference>
<accession>A8H4I5</accession>
<evidence type="ECO:0000313" key="4">
    <source>
        <dbReference type="EMBL" id="ABV87472.1"/>
    </source>
</evidence>
<feature type="domain" description="ChsH2 rubredoxin-like zinc ribbon" evidence="3">
    <location>
        <begin position="18"/>
        <end position="53"/>
    </location>
</feature>
<dbReference type="Pfam" id="PF01796">
    <property type="entry name" value="OB_ChsH2_C"/>
    <property type="match status" value="1"/>
</dbReference>
<dbReference type="InterPro" id="IPR002878">
    <property type="entry name" value="ChsH2_C"/>
</dbReference>
<dbReference type="HOGENOM" id="CLU_873960_0_0_6"/>
<dbReference type="Pfam" id="PF01575">
    <property type="entry name" value="MaoC_dehydratas"/>
    <property type="match status" value="1"/>
</dbReference>
<reference evidence="4 5" key="1">
    <citation type="submission" date="2007-10" db="EMBL/GenBank/DDBJ databases">
        <title>Complete sequence of Shewanella pealeana ATCC 700345.</title>
        <authorList>
            <consortium name="US DOE Joint Genome Institute"/>
            <person name="Copeland A."/>
            <person name="Lucas S."/>
            <person name="Lapidus A."/>
            <person name="Barry K."/>
            <person name="Glavina del Rio T."/>
            <person name="Dalin E."/>
            <person name="Tice H."/>
            <person name="Pitluck S."/>
            <person name="Chertkov O."/>
            <person name="Brettin T."/>
            <person name="Bruce D."/>
            <person name="Detter J.C."/>
            <person name="Han C."/>
            <person name="Schmutz J."/>
            <person name="Larimer F."/>
            <person name="Land M."/>
            <person name="Hauser L."/>
            <person name="Kyrpides N."/>
            <person name="Kim E."/>
            <person name="Zhao J.-S.Z."/>
            <person name="Manno D."/>
            <person name="Hawari J."/>
            <person name="Richardson P."/>
        </authorList>
    </citation>
    <scope>NUCLEOTIDE SEQUENCE [LARGE SCALE GENOMIC DNA]</scope>
    <source>
        <strain evidence="5">ATCC 700345 / ANG-SQ1</strain>
    </source>
</reference>
<dbReference type="InterPro" id="IPR039375">
    <property type="entry name" value="NodN-like"/>
</dbReference>
<dbReference type="PANTHER" id="PTHR34075">
    <property type="entry name" value="BLR3430 PROTEIN"/>
    <property type="match status" value="1"/>
</dbReference>
<protein>
    <recommendedName>
        <fullName evidence="6">MaoC domain protein dehydratase</fullName>
    </recommendedName>
</protein>
<dbReference type="STRING" id="398579.Spea_2152"/>
<dbReference type="EMBL" id="CP000851">
    <property type="protein sequence ID" value="ABV87472.1"/>
    <property type="molecule type" value="Genomic_DNA"/>
</dbReference>
<dbReference type="eggNOG" id="COG1545">
    <property type="taxonomic scope" value="Bacteria"/>
</dbReference>